<dbReference type="InterPro" id="IPR002525">
    <property type="entry name" value="Transp_IS110-like_N"/>
</dbReference>
<accession>A0ABY7RLE8</accession>
<evidence type="ECO:0000259" key="1">
    <source>
        <dbReference type="Pfam" id="PF01548"/>
    </source>
</evidence>
<evidence type="ECO:0000313" key="4">
    <source>
        <dbReference type="Proteomes" id="UP001221268"/>
    </source>
</evidence>
<keyword evidence="4" id="KW-1185">Reference proteome</keyword>
<dbReference type="InterPro" id="IPR003346">
    <property type="entry name" value="Transposase_20"/>
</dbReference>
<reference evidence="3 4" key="1">
    <citation type="submission" date="2023-01" db="EMBL/GenBank/DDBJ databases">
        <authorList>
            <person name="Yang C."/>
        </authorList>
    </citation>
    <scope>NUCLEOTIDE SEQUENCE [LARGE SCALE GENOMIC DNA]</scope>
    <source>
        <strain evidence="3 4">ZJ106</strain>
    </source>
</reference>
<name>A0ABY7RLE8_9NEIS</name>
<dbReference type="Proteomes" id="UP001221268">
    <property type="component" value="Chromosome"/>
</dbReference>
<evidence type="ECO:0000259" key="2">
    <source>
        <dbReference type="Pfam" id="PF02371"/>
    </source>
</evidence>
<dbReference type="EMBL" id="CP116766">
    <property type="protein sequence ID" value="WCL72465.1"/>
    <property type="molecule type" value="Genomic_DNA"/>
</dbReference>
<evidence type="ECO:0000313" key="3">
    <source>
        <dbReference type="EMBL" id="WCL72465.1"/>
    </source>
</evidence>
<dbReference type="Pfam" id="PF01548">
    <property type="entry name" value="DEDD_Tnp_IS110"/>
    <property type="match status" value="1"/>
</dbReference>
<proteinExistence type="predicted"/>
<feature type="domain" description="Transposase IS116/IS110/IS902 C-terminal" evidence="2">
    <location>
        <begin position="193"/>
        <end position="276"/>
    </location>
</feature>
<dbReference type="PANTHER" id="PTHR33055">
    <property type="entry name" value="TRANSPOSASE FOR INSERTION SEQUENCE ELEMENT IS1111A"/>
    <property type="match status" value="1"/>
</dbReference>
<feature type="domain" description="Transposase IS110-like N-terminal" evidence="1">
    <location>
        <begin position="8"/>
        <end position="154"/>
    </location>
</feature>
<gene>
    <name evidence="3" type="ORF">PJU73_06940</name>
</gene>
<dbReference type="NCBIfam" id="NF033542">
    <property type="entry name" value="transpos_IS110"/>
    <property type="match status" value="1"/>
</dbReference>
<dbReference type="PANTHER" id="PTHR33055:SF13">
    <property type="entry name" value="TRANSPOSASE"/>
    <property type="match status" value="1"/>
</dbReference>
<sequence>MSAQNYDGIDIAKRNFVIGITSSKKTKTETNNQKGFLHTIEYLKKHQASLVVMESTGGLEIPLAKALHRAGFKVIIANPRQTHQFAQSQSLTKTDAADAKMLAFYAQVITQKPDWERQLYTPPSEAEEILEALISRRTQLVEMRSAEKNRLQQVHETQIQSVEALIAHFDILIAALDKQIEEHNDTHFGDKSSLLQSIKGIGPTTAATLCAMLPELGKVSHKQIAGLVGVAPYVKESGTMKFKSRCFGGRSAVRKTLYMAAMVAAHYEPRIKDFYQRLRLRGKPYKVAVTACMRKLLTILNAMMRDRLAAVSAV</sequence>
<dbReference type="InterPro" id="IPR047650">
    <property type="entry name" value="Transpos_IS110"/>
</dbReference>
<protein>
    <submittedName>
        <fullName evidence="3">IS110 family transposase</fullName>
    </submittedName>
</protein>
<dbReference type="Pfam" id="PF02371">
    <property type="entry name" value="Transposase_20"/>
    <property type="match status" value="1"/>
</dbReference>
<organism evidence="3 4">
    <name type="scientific">Neisseria lisongii</name>
    <dbReference type="NCBI Taxonomy" id="2912188"/>
    <lineage>
        <taxon>Bacteria</taxon>
        <taxon>Pseudomonadati</taxon>
        <taxon>Pseudomonadota</taxon>
        <taxon>Betaproteobacteria</taxon>
        <taxon>Neisseriales</taxon>
        <taxon>Neisseriaceae</taxon>
        <taxon>Neisseria</taxon>
    </lineage>
</organism>